<evidence type="ECO:0000256" key="1">
    <source>
        <dbReference type="SAM" id="Coils"/>
    </source>
</evidence>
<feature type="compositionally biased region" description="Polar residues" evidence="2">
    <location>
        <begin position="1037"/>
        <end position="1051"/>
    </location>
</feature>
<dbReference type="Proteomes" id="UP001107558">
    <property type="component" value="Chromosome 3"/>
</dbReference>
<feature type="compositionally biased region" description="Basic and acidic residues" evidence="2">
    <location>
        <begin position="1000"/>
        <end position="1013"/>
    </location>
</feature>
<feature type="region of interest" description="Disordered" evidence="2">
    <location>
        <begin position="1480"/>
        <end position="1521"/>
    </location>
</feature>
<dbReference type="GO" id="GO:0017056">
    <property type="term" value="F:structural constituent of nuclear pore"/>
    <property type="evidence" value="ECO:0007669"/>
    <property type="project" value="TreeGrafter"/>
</dbReference>
<feature type="compositionally biased region" description="Polar residues" evidence="2">
    <location>
        <begin position="1490"/>
        <end position="1509"/>
    </location>
</feature>
<evidence type="ECO:0008006" key="5">
    <source>
        <dbReference type="Google" id="ProtNLM"/>
    </source>
</evidence>
<accession>A0A9J6BQL3</accession>
<feature type="compositionally biased region" description="Polar residues" evidence="2">
    <location>
        <begin position="1606"/>
        <end position="1618"/>
    </location>
</feature>
<keyword evidence="1" id="KW-0175">Coiled coil</keyword>
<feature type="coiled-coil region" evidence="1">
    <location>
        <begin position="588"/>
        <end position="622"/>
    </location>
</feature>
<feature type="region of interest" description="Disordered" evidence="2">
    <location>
        <begin position="418"/>
        <end position="442"/>
    </location>
</feature>
<dbReference type="InterPro" id="IPR026054">
    <property type="entry name" value="Nucleoporin"/>
</dbReference>
<dbReference type="InterPro" id="IPR015943">
    <property type="entry name" value="WD40/YVTN_repeat-like_dom_sf"/>
</dbReference>
<dbReference type="GO" id="GO:0006405">
    <property type="term" value="P:RNA export from nucleus"/>
    <property type="evidence" value="ECO:0007669"/>
    <property type="project" value="TreeGrafter"/>
</dbReference>
<dbReference type="InterPro" id="IPR001680">
    <property type="entry name" value="WD40_rpt"/>
</dbReference>
<feature type="compositionally biased region" description="Low complexity" evidence="2">
    <location>
        <begin position="1510"/>
        <end position="1521"/>
    </location>
</feature>
<feature type="region of interest" description="Disordered" evidence="2">
    <location>
        <begin position="997"/>
        <end position="1051"/>
    </location>
</feature>
<dbReference type="InterPro" id="IPR025574">
    <property type="entry name" value="Nucleoporin_FG_rpt"/>
</dbReference>
<dbReference type="GO" id="GO:0008139">
    <property type="term" value="F:nuclear localization sequence binding"/>
    <property type="evidence" value="ECO:0007669"/>
    <property type="project" value="TreeGrafter"/>
</dbReference>
<protein>
    <recommendedName>
        <fullName evidence="5">Nuclear pore complex protein Nup214-like</fullName>
    </recommendedName>
</protein>
<dbReference type="SMART" id="SM00320">
    <property type="entry name" value="WD40"/>
    <property type="match status" value="2"/>
</dbReference>
<dbReference type="Gene3D" id="2.130.10.10">
    <property type="entry name" value="YVTN repeat-like/Quinoprotein amine dehydrogenase"/>
    <property type="match status" value="1"/>
</dbReference>
<proteinExistence type="predicted"/>
<evidence type="ECO:0000313" key="4">
    <source>
        <dbReference type="Proteomes" id="UP001107558"/>
    </source>
</evidence>
<gene>
    <name evidence="3" type="ORF">PVAND_002130</name>
</gene>
<feature type="region of interest" description="Disordered" evidence="2">
    <location>
        <begin position="488"/>
        <end position="548"/>
    </location>
</feature>
<feature type="compositionally biased region" description="Low complexity" evidence="2">
    <location>
        <begin position="1635"/>
        <end position="1659"/>
    </location>
</feature>
<feature type="region of interest" description="Disordered" evidence="2">
    <location>
        <begin position="1606"/>
        <end position="1659"/>
    </location>
</feature>
<feature type="compositionally biased region" description="Polar residues" evidence="2">
    <location>
        <begin position="1015"/>
        <end position="1029"/>
    </location>
</feature>
<feature type="compositionally biased region" description="Polar residues" evidence="2">
    <location>
        <begin position="511"/>
        <end position="523"/>
    </location>
</feature>
<dbReference type="EMBL" id="JADBJN010000003">
    <property type="protein sequence ID" value="KAG5671965.1"/>
    <property type="molecule type" value="Genomic_DNA"/>
</dbReference>
<dbReference type="GO" id="GO:0005643">
    <property type="term" value="C:nuclear pore"/>
    <property type="evidence" value="ECO:0007669"/>
    <property type="project" value="TreeGrafter"/>
</dbReference>
<keyword evidence="4" id="KW-1185">Reference proteome</keyword>
<dbReference type="GO" id="GO:0006606">
    <property type="term" value="P:protein import into nucleus"/>
    <property type="evidence" value="ECO:0007669"/>
    <property type="project" value="TreeGrafter"/>
</dbReference>
<feature type="compositionally biased region" description="Low complexity" evidence="2">
    <location>
        <begin position="488"/>
        <end position="508"/>
    </location>
</feature>
<dbReference type="PANTHER" id="PTHR23193">
    <property type="entry name" value="NUCLEAR PORE COMPLEX PROTEIN NUP"/>
    <property type="match status" value="1"/>
</dbReference>
<feature type="region of interest" description="Disordered" evidence="2">
    <location>
        <begin position="825"/>
        <end position="851"/>
    </location>
</feature>
<feature type="compositionally biased region" description="Basic and acidic residues" evidence="2">
    <location>
        <begin position="828"/>
        <end position="837"/>
    </location>
</feature>
<dbReference type="SUPFAM" id="SSF117289">
    <property type="entry name" value="Nucleoporin domain"/>
    <property type="match status" value="1"/>
</dbReference>
<dbReference type="OrthoDB" id="248320at2759"/>
<organism evidence="3 4">
    <name type="scientific">Polypedilum vanderplanki</name>
    <name type="common">Sleeping chironomid midge</name>
    <dbReference type="NCBI Taxonomy" id="319348"/>
    <lineage>
        <taxon>Eukaryota</taxon>
        <taxon>Metazoa</taxon>
        <taxon>Ecdysozoa</taxon>
        <taxon>Arthropoda</taxon>
        <taxon>Hexapoda</taxon>
        <taxon>Insecta</taxon>
        <taxon>Pterygota</taxon>
        <taxon>Neoptera</taxon>
        <taxon>Endopterygota</taxon>
        <taxon>Diptera</taxon>
        <taxon>Nematocera</taxon>
        <taxon>Chironomoidea</taxon>
        <taxon>Chironomidae</taxon>
        <taxon>Chironominae</taxon>
        <taxon>Polypedilum</taxon>
        <taxon>Polypedilum</taxon>
    </lineage>
</organism>
<evidence type="ECO:0000313" key="3">
    <source>
        <dbReference type="EMBL" id="KAG5671965.1"/>
    </source>
</evidence>
<evidence type="ECO:0000256" key="2">
    <source>
        <dbReference type="SAM" id="MobiDB-lite"/>
    </source>
</evidence>
<sequence>MALAGPIGNDNLNISFRLHSKNQVFDGSSNILNNARVNLVTSASSFGLVFVGSSLPEIIVLCMKDLESSNAIESNAPVRKIPMPSSVTQLACNCDGSILAVDVKINGISHIQLYSVASFLAPSVQKIREFRVSTDNSSSSQLCWNPVINSALAVCSENGSLGLYVLKDQGVEFHSIDPSLKAKCCCWSPKGKQIVAGFADGKLMQFNMEMKPARTIECPQGIINGSFDTIAIQWFSTYQFAVAFLKHAEESRPVLHIVNAPKAGPLQFIAYNDVCYSTSEVRPSKIYLQYIQQWSLLLVASANCVDISFLRITKPGDIPEWTQEFANDQFPAELPLTPEKEESFPVGFELDTACSGRLLQEDGSQYPVMPMIHLLSTYGVLCSFYFVNTTPNYIDICSPARPIDPRAQSFFTTNIIKPSQNIASKEDPKTPPKSILSTPLSQSTPAATFAKNNLFSGFGTNTQAVPNTNISAPSTQQNAFSGFSLPTTIQQQTQQPQQQQQQQTQKPTESIKLNQAQPNNQPLITIPPTYNPPATQTKTDSKENSSNTLKINDKEEEQVYVKMIQDEMKAFELELSFIMEKSRAVKVNIGTKEESAEMRRQLEELDELKKEATETVDSLRTDVQTNRLVLTELFSMAYEAKSKCDQAKDEKSLIMTPTHDRTSKRTLEKLKKMITNCEMQVQISVQLLSSQWANYQETLNKNKKNKMHIPSLEGVYQTLTKQQEIIYNLNGKLKMLKTKLGIYDDTKKQKNANVNATIESLSDSIISMSLIDQVQNEKSKLTDKKLKNLRNYLESREVVTIKPQRPQLPGLNSEIIIEKKMKAMKSIKKPEPKKQEVKTAPPPSKNAQLATSNQSVQNIPAPIQTVSKAQPSESVFNLSQKASPFTAMPNTSAANAPIQLSFGKKSDEQSKSFSFGQTTSTTQPFALNLSGSAGSSIPQPSFGFSTTDKKKEEIALPKVQTTQKAPEVKTPSTISNANVSVSANFSLSLPSKTTLVAPKETQKVEEKKPEEIKTSLPTTNESTTFTFSLSGKKDTSNKPSAQATAISFGPNTSNVSDTIKNAFSFGATQSPSATAFSFSNFGKTDVKASSVTSSSAPSISFGNTTSAPFSGFSVSTSESNKPVASTANIFGSALSTSKPVEENKNSVPATKSTVSSSIVTTACSTGFSFATLTGNPTDSKSLPFSFASFGSSITSAAPSLSPTVTTQSTNIFGAKPANVATTSLTSSFASSVPIISSAVSSTSTTDSVLSGLKICSPEVSKPQVTQVATTSPFGSSNVLTQQTIQSPNQSIFGSSLIKPTTPSTSLSSPTSQSAVTITTVQSSTPSSIFGSQTTTQASSIFGSLSLDANKTQSPTTASVTSPSSNIFGSTLVKPDQSVFGQSATTSATGFGNIFSNAASTTSPTQQTAASGFGSIFGGSQASNTSNSNIFGAASPSPSTNIFAQANQTQQPSSGSIFGQVSTANTSGSLFSQSSFSSPSTGSNIFGGGSSTTQTQSPFGSTSIFGSSNTQQPSSSIFGGSSFGSQPSSNIFGASSTTSAQTGNIFGSSNIFAQQSPQNQTQPTFGGNATFSNTFGSSSIFGQQQNQPIFGGTATFGGPKTNIFAASSPQQTGSGQTGNIFEKLGSQQSGGGLFGGLSSQQQQPQQQQSGFSGSAFSSWR</sequence>
<name>A0A9J6BQL3_POLVA</name>
<dbReference type="Pfam" id="PF13634">
    <property type="entry name" value="Nucleoporin_FG"/>
    <property type="match status" value="5"/>
</dbReference>
<dbReference type="PANTHER" id="PTHR23193:SF46">
    <property type="entry name" value="NUCLEAR PORE COMPLEX PROTEIN NUP214"/>
    <property type="match status" value="1"/>
</dbReference>
<feature type="compositionally biased region" description="Polar residues" evidence="2">
    <location>
        <begin position="532"/>
        <end position="548"/>
    </location>
</feature>
<reference evidence="3" key="1">
    <citation type="submission" date="2021-03" db="EMBL/GenBank/DDBJ databases">
        <title>Chromosome level genome of the anhydrobiotic midge Polypedilum vanderplanki.</title>
        <authorList>
            <person name="Yoshida Y."/>
            <person name="Kikawada T."/>
            <person name="Gusev O."/>
        </authorList>
    </citation>
    <scope>NUCLEOTIDE SEQUENCE</scope>
    <source>
        <strain evidence="3">NIAS01</strain>
        <tissue evidence="3">Whole body or cell culture</tissue>
    </source>
</reference>
<comment type="caution">
    <text evidence="3">The sequence shown here is derived from an EMBL/GenBank/DDBJ whole genome shotgun (WGS) entry which is preliminary data.</text>
</comment>